<dbReference type="PANTHER" id="PTHR35982:SF1">
    <property type="entry name" value="SPIROCYCLASE, AVEC FAMILY"/>
    <property type="match status" value="1"/>
</dbReference>
<feature type="transmembrane region" description="Helical" evidence="1">
    <location>
        <begin position="303"/>
        <end position="324"/>
    </location>
</feature>
<name>A0A1I7SM79_BURXY</name>
<dbReference type="WBParaSite" id="BXY_1416300.1">
    <property type="protein sequence ID" value="BXY_1416300.1"/>
    <property type="gene ID" value="BXY_1416300"/>
</dbReference>
<proteinExistence type="predicted"/>
<evidence type="ECO:0000313" key="3">
    <source>
        <dbReference type="EMBL" id="CAD5234337.1"/>
    </source>
</evidence>
<reference evidence="4" key="2">
    <citation type="submission" date="2020-08" db="EMBL/GenBank/DDBJ databases">
        <authorList>
            <person name="Kikuchi T."/>
        </authorList>
    </citation>
    <scope>NUCLEOTIDE SEQUENCE</scope>
    <source>
        <strain evidence="3">Ka4C1</strain>
    </source>
</reference>
<dbReference type="Pfam" id="PF25085">
    <property type="entry name" value="DUF7802"/>
    <property type="match status" value="1"/>
</dbReference>
<evidence type="ECO:0000313" key="7">
    <source>
        <dbReference type="WBParaSite" id="BXY_1416300.1"/>
    </source>
</evidence>
<keyword evidence="1" id="KW-1133">Transmembrane helix</keyword>
<feature type="transmembrane region" description="Helical" evidence="1">
    <location>
        <begin position="153"/>
        <end position="176"/>
    </location>
</feature>
<keyword evidence="6" id="KW-1185">Reference proteome</keyword>
<feature type="transmembrane region" description="Helical" evidence="1">
    <location>
        <begin position="54"/>
        <end position="74"/>
    </location>
</feature>
<accession>A0A1I7SM79</accession>
<dbReference type="Proteomes" id="UP000659654">
    <property type="component" value="Unassembled WGS sequence"/>
</dbReference>
<evidence type="ECO:0000259" key="2">
    <source>
        <dbReference type="Pfam" id="PF25085"/>
    </source>
</evidence>
<feature type="transmembrane region" description="Helical" evidence="1">
    <location>
        <begin position="122"/>
        <end position="141"/>
    </location>
</feature>
<dbReference type="eggNOG" id="ENOG502R6NE">
    <property type="taxonomic scope" value="Eukaryota"/>
</dbReference>
<evidence type="ECO:0000313" key="5">
    <source>
        <dbReference type="Proteomes" id="UP000095284"/>
    </source>
</evidence>
<dbReference type="AlphaFoldDB" id="A0A1I7SM79"/>
<dbReference type="Proteomes" id="UP000582659">
    <property type="component" value="Unassembled WGS sequence"/>
</dbReference>
<feature type="transmembrane region" description="Helical" evidence="1">
    <location>
        <begin position="196"/>
        <end position="213"/>
    </location>
</feature>
<dbReference type="Proteomes" id="UP000095284">
    <property type="component" value="Unplaced"/>
</dbReference>
<organism evidence="5 7">
    <name type="scientific">Bursaphelenchus xylophilus</name>
    <name type="common">Pinewood nematode worm</name>
    <name type="synonym">Aphelenchoides xylophilus</name>
    <dbReference type="NCBI Taxonomy" id="6326"/>
    <lineage>
        <taxon>Eukaryota</taxon>
        <taxon>Metazoa</taxon>
        <taxon>Ecdysozoa</taxon>
        <taxon>Nematoda</taxon>
        <taxon>Chromadorea</taxon>
        <taxon>Rhabditida</taxon>
        <taxon>Tylenchina</taxon>
        <taxon>Tylenchomorpha</taxon>
        <taxon>Aphelenchoidea</taxon>
        <taxon>Aphelenchoididae</taxon>
        <taxon>Bursaphelenchus</taxon>
    </lineage>
</organism>
<keyword evidence="1" id="KW-0472">Membrane</keyword>
<gene>
    <name evidence="3" type="ORF">BXYJ_LOCUS14428</name>
</gene>
<dbReference type="EMBL" id="CAJFCV020000006">
    <property type="protein sequence ID" value="CAG9130030.1"/>
    <property type="molecule type" value="Genomic_DNA"/>
</dbReference>
<feature type="transmembrane region" description="Helical" evidence="1">
    <location>
        <begin position="233"/>
        <end position="254"/>
    </location>
</feature>
<evidence type="ECO:0000313" key="6">
    <source>
        <dbReference type="Proteomes" id="UP000659654"/>
    </source>
</evidence>
<evidence type="ECO:0000313" key="4">
    <source>
        <dbReference type="EMBL" id="CAG9130030.1"/>
    </source>
</evidence>
<sequence length="462" mass="54341">MDYLLDAYVFPYLPFSVSEDSRKYVTEKAVDLVRGADWLLKFQDPRKIYDNHTSFLACELVFFVTCFLTFVHAWRHGGRYLFVWFGIFIHALNVENLCYWIPDLDNFWQAQGLMTFFGMRAPLYIILGIYHTFDYISYIFVKRLHLPWWAEGPAVGLGAVMLDMPYDIMGIKLLWWTWHDTDPNIFDRTYWVPWNSYYFHASFACSFVWILHFSRKYLVSEVYDWKKFGREFLCVFLAGTLAFWGGTIQFSLLYHPLHDFLGVHSEVTSTIFLSFYMLIVWIADRQNKNPEAREGNRFWYDELALAVSLHYLFYMILVCIADPANIVAEGLHQPIGDCKIKQKVQTPTGLVLYKSKYLCATNYDEGYFDFHCLPGGKPPQQIENQPLEWYAICGTPFENRAEYIFIIWSICILYGAIFYQVAARSGRTPKIPSILYRRIHQNSESLKNKLKNLSPIKSKKND</sequence>
<dbReference type="EMBL" id="CAJFDI010000006">
    <property type="protein sequence ID" value="CAD5234337.1"/>
    <property type="molecule type" value="Genomic_DNA"/>
</dbReference>
<reference evidence="7" key="1">
    <citation type="submission" date="2016-11" db="UniProtKB">
        <authorList>
            <consortium name="WormBaseParasite"/>
        </authorList>
    </citation>
    <scope>IDENTIFICATION</scope>
</reference>
<feature type="transmembrane region" description="Helical" evidence="1">
    <location>
        <begin position="403"/>
        <end position="422"/>
    </location>
</feature>
<dbReference type="PANTHER" id="PTHR35982">
    <property type="entry name" value="AGAP005361-PA"/>
    <property type="match status" value="1"/>
</dbReference>
<feature type="transmembrane region" description="Helical" evidence="1">
    <location>
        <begin position="81"/>
        <end position="102"/>
    </location>
</feature>
<evidence type="ECO:0000256" key="1">
    <source>
        <dbReference type="SAM" id="Phobius"/>
    </source>
</evidence>
<dbReference type="InterPro" id="IPR056704">
    <property type="entry name" value="DUF7802"/>
</dbReference>
<dbReference type="OrthoDB" id="188749at2759"/>
<feature type="domain" description="DUF7802" evidence="2">
    <location>
        <begin position="1"/>
        <end position="423"/>
    </location>
</feature>
<keyword evidence="1" id="KW-0812">Transmembrane</keyword>
<protein>
    <submittedName>
        <fullName evidence="3">(pine wood nematode) hypothetical protein</fullName>
    </submittedName>
</protein>
<feature type="transmembrane region" description="Helical" evidence="1">
    <location>
        <begin position="260"/>
        <end position="282"/>
    </location>
</feature>